<feature type="domain" description="Response regulatory" evidence="9">
    <location>
        <begin position="457"/>
        <end position="573"/>
    </location>
</feature>
<evidence type="ECO:0000256" key="4">
    <source>
        <dbReference type="ARBA" id="ARBA00022679"/>
    </source>
</evidence>
<dbReference type="SMART" id="SM00388">
    <property type="entry name" value="HisKA"/>
    <property type="match status" value="1"/>
</dbReference>
<organism evidence="10 11">
    <name type="scientific">Chitinophaga ginsengisegetis</name>
    <dbReference type="NCBI Taxonomy" id="393003"/>
    <lineage>
        <taxon>Bacteria</taxon>
        <taxon>Pseudomonadati</taxon>
        <taxon>Bacteroidota</taxon>
        <taxon>Chitinophagia</taxon>
        <taxon>Chitinophagales</taxon>
        <taxon>Chitinophagaceae</taxon>
        <taxon>Chitinophaga</taxon>
    </lineage>
</organism>
<dbReference type="PANTHER" id="PTHR43047:SF72">
    <property type="entry name" value="OSMOSENSING HISTIDINE PROTEIN KINASE SLN1"/>
    <property type="match status" value="1"/>
</dbReference>
<dbReference type="EMBL" id="FUZZ01000006">
    <property type="protein sequence ID" value="SKD10327.1"/>
    <property type="molecule type" value="Genomic_DNA"/>
</dbReference>
<dbReference type="PRINTS" id="PR00344">
    <property type="entry name" value="BCTRLSENSOR"/>
</dbReference>
<evidence type="ECO:0000256" key="2">
    <source>
        <dbReference type="ARBA" id="ARBA00012438"/>
    </source>
</evidence>
<dbReference type="InterPro" id="IPR036097">
    <property type="entry name" value="HisK_dim/P_sf"/>
</dbReference>
<proteinExistence type="predicted"/>
<dbReference type="InterPro" id="IPR001789">
    <property type="entry name" value="Sig_transdc_resp-reg_receiver"/>
</dbReference>
<dbReference type="SUPFAM" id="SSF47384">
    <property type="entry name" value="Homodimeric domain of signal transducing histidine kinase"/>
    <property type="match status" value="1"/>
</dbReference>
<dbReference type="EC" id="2.7.13.3" evidence="2"/>
<feature type="transmembrane region" description="Helical" evidence="7">
    <location>
        <begin position="66"/>
        <end position="84"/>
    </location>
</feature>
<evidence type="ECO:0000313" key="10">
    <source>
        <dbReference type="EMBL" id="SKD10327.1"/>
    </source>
</evidence>
<feature type="transmembrane region" description="Helical" evidence="7">
    <location>
        <begin position="115"/>
        <end position="132"/>
    </location>
</feature>
<dbReference type="InterPro" id="IPR003594">
    <property type="entry name" value="HATPase_dom"/>
</dbReference>
<dbReference type="Gene3D" id="3.40.50.2300">
    <property type="match status" value="1"/>
</dbReference>
<evidence type="ECO:0000259" key="9">
    <source>
        <dbReference type="PROSITE" id="PS50110"/>
    </source>
</evidence>
<dbReference type="CDD" id="cd00082">
    <property type="entry name" value="HisKA"/>
    <property type="match status" value="1"/>
</dbReference>
<dbReference type="AlphaFoldDB" id="A0A1T5PCL8"/>
<feature type="modified residue" description="4-aspartylphosphate" evidence="6">
    <location>
        <position position="506"/>
    </location>
</feature>
<dbReference type="PROSITE" id="PS50109">
    <property type="entry name" value="HIS_KIN"/>
    <property type="match status" value="1"/>
</dbReference>
<comment type="catalytic activity">
    <reaction evidence="1">
        <text>ATP + protein L-histidine = ADP + protein N-phospho-L-histidine.</text>
        <dbReference type="EC" id="2.7.13.3"/>
    </reaction>
</comment>
<protein>
    <recommendedName>
        <fullName evidence="2">histidine kinase</fullName>
        <ecNumber evidence="2">2.7.13.3</ecNumber>
    </recommendedName>
</protein>
<dbReference type="InterPro" id="IPR003661">
    <property type="entry name" value="HisK_dim/P_dom"/>
</dbReference>
<name>A0A1T5PCL8_9BACT</name>
<gene>
    <name evidence="10" type="ORF">SAMN05660461_6236</name>
</gene>
<dbReference type="PANTHER" id="PTHR43047">
    <property type="entry name" value="TWO-COMPONENT HISTIDINE PROTEIN KINASE"/>
    <property type="match status" value="1"/>
</dbReference>
<keyword evidence="5 10" id="KW-0418">Kinase</keyword>
<evidence type="ECO:0000313" key="11">
    <source>
        <dbReference type="Proteomes" id="UP000190166"/>
    </source>
</evidence>
<dbReference type="STRING" id="393003.SAMN05660461_6236"/>
<accession>A0A1T5PCL8</accession>
<sequence>MLNMTIKIINQIKQTVKSITRAGTQGQTDDELVSRIILVNTLSLVLASLILVVGAIFMVFTRELSILIPASIEFLLTVSAIYMNHRGYYRVAAASTFLVQCFASIYFGILLSNLIELQAMIIFLISIIYLIFPDRISRRISLVVAVGILLLLETYYHYHFVEVIHLQQDVAFIFRISAMAGVLTLIIVVSKPYVHSNDFNKQLKRSNHFKKIFVYQVSHELRTPLNAIFGVGQLLKREIKLNEQLRGIEPLVDQLLLASNHTRNIVNDVLDMAQIESGNSEVLNSEAFEIKPFIEKLVDINRIIAKTRNIKIKLSIGEIPPVIIADTLKLNQVITNLLGNAIKYSHKGTTINCYIAAAKNTWSLHIVNMGNHITEDKLKTIFDPFITDKRKYTEGAGLGLYIVQNKVNSMNGTITAESSPTGINSFKVVLPLVPGRYDDLKTENNEEDEITDLSDIHVVVAEDNEMSALLISRFLTQTGCSICLTTNGAEVLEESRKRTPDIIIMDYHMDIMDGKDALVSLKKDPLLKHIPVIIATGDAFLESRELMMKAGASAFIEKPIDYKFLIKVLSQQLHPLSGELQ</sequence>
<feature type="transmembrane region" description="Helical" evidence="7">
    <location>
        <begin position="37"/>
        <end position="60"/>
    </location>
</feature>
<feature type="transmembrane region" description="Helical" evidence="7">
    <location>
        <begin position="139"/>
        <end position="158"/>
    </location>
</feature>
<dbReference type="CDD" id="cd00075">
    <property type="entry name" value="HATPase"/>
    <property type="match status" value="1"/>
</dbReference>
<dbReference type="SUPFAM" id="SSF55874">
    <property type="entry name" value="ATPase domain of HSP90 chaperone/DNA topoisomerase II/histidine kinase"/>
    <property type="match status" value="1"/>
</dbReference>
<dbReference type="GO" id="GO:0009927">
    <property type="term" value="F:histidine phosphotransfer kinase activity"/>
    <property type="evidence" value="ECO:0007669"/>
    <property type="project" value="TreeGrafter"/>
</dbReference>
<dbReference type="SMART" id="SM00448">
    <property type="entry name" value="REC"/>
    <property type="match status" value="1"/>
</dbReference>
<feature type="transmembrane region" description="Helical" evidence="7">
    <location>
        <begin position="91"/>
        <end position="109"/>
    </location>
</feature>
<dbReference type="Proteomes" id="UP000190166">
    <property type="component" value="Unassembled WGS sequence"/>
</dbReference>
<evidence type="ECO:0000256" key="3">
    <source>
        <dbReference type="ARBA" id="ARBA00022553"/>
    </source>
</evidence>
<keyword evidence="7" id="KW-0472">Membrane</keyword>
<evidence type="ECO:0000256" key="7">
    <source>
        <dbReference type="SAM" id="Phobius"/>
    </source>
</evidence>
<dbReference type="Pfam" id="PF00512">
    <property type="entry name" value="HisKA"/>
    <property type="match status" value="1"/>
</dbReference>
<evidence type="ECO:0000259" key="8">
    <source>
        <dbReference type="PROSITE" id="PS50109"/>
    </source>
</evidence>
<evidence type="ECO:0000256" key="6">
    <source>
        <dbReference type="PROSITE-ProRule" id="PRU00169"/>
    </source>
</evidence>
<dbReference type="InterPro" id="IPR011006">
    <property type="entry name" value="CheY-like_superfamily"/>
</dbReference>
<dbReference type="GO" id="GO:0000155">
    <property type="term" value="F:phosphorelay sensor kinase activity"/>
    <property type="evidence" value="ECO:0007669"/>
    <property type="project" value="InterPro"/>
</dbReference>
<evidence type="ECO:0000256" key="5">
    <source>
        <dbReference type="ARBA" id="ARBA00022777"/>
    </source>
</evidence>
<feature type="domain" description="Histidine kinase" evidence="8">
    <location>
        <begin position="216"/>
        <end position="434"/>
    </location>
</feature>
<dbReference type="PROSITE" id="PS50110">
    <property type="entry name" value="RESPONSE_REGULATORY"/>
    <property type="match status" value="1"/>
</dbReference>
<dbReference type="SMART" id="SM00387">
    <property type="entry name" value="HATPase_c"/>
    <property type="match status" value="1"/>
</dbReference>
<dbReference type="Pfam" id="PF02518">
    <property type="entry name" value="HATPase_c"/>
    <property type="match status" value="1"/>
</dbReference>
<dbReference type="InterPro" id="IPR004358">
    <property type="entry name" value="Sig_transdc_His_kin-like_C"/>
</dbReference>
<evidence type="ECO:0000256" key="1">
    <source>
        <dbReference type="ARBA" id="ARBA00000085"/>
    </source>
</evidence>
<dbReference type="InterPro" id="IPR036890">
    <property type="entry name" value="HATPase_C_sf"/>
</dbReference>
<dbReference type="SUPFAM" id="SSF52172">
    <property type="entry name" value="CheY-like"/>
    <property type="match status" value="1"/>
</dbReference>
<dbReference type="GO" id="GO:0005886">
    <property type="term" value="C:plasma membrane"/>
    <property type="evidence" value="ECO:0007669"/>
    <property type="project" value="TreeGrafter"/>
</dbReference>
<keyword evidence="4" id="KW-0808">Transferase</keyword>
<reference evidence="11" key="1">
    <citation type="submission" date="2017-02" db="EMBL/GenBank/DDBJ databases">
        <authorList>
            <person name="Varghese N."/>
            <person name="Submissions S."/>
        </authorList>
    </citation>
    <scope>NUCLEOTIDE SEQUENCE [LARGE SCALE GENOMIC DNA]</scope>
    <source>
        <strain evidence="11">DSM 18108</strain>
    </source>
</reference>
<dbReference type="Gene3D" id="3.30.565.10">
    <property type="entry name" value="Histidine kinase-like ATPase, C-terminal domain"/>
    <property type="match status" value="1"/>
</dbReference>
<feature type="transmembrane region" description="Helical" evidence="7">
    <location>
        <begin position="170"/>
        <end position="194"/>
    </location>
</feature>
<keyword evidence="3 6" id="KW-0597">Phosphoprotein</keyword>
<keyword evidence="7" id="KW-0812">Transmembrane</keyword>
<keyword evidence="7" id="KW-1133">Transmembrane helix</keyword>
<dbReference type="InterPro" id="IPR005467">
    <property type="entry name" value="His_kinase_dom"/>
</dbReference>
<dbReference type="Pfam" id="PF00072">
    <property type="entry name" value="Response_reg"/>
    <property type="match status" value="1"/>
</dbReference>
<dbReference type="Gene3D" id="1.10.287.130">
    <property type="match status" value="1"/>
</dbReference>
<keyword evidence="11" id="KW-1185">Reference proteome</keyword>